<dbReference type="PROSITE" id="PS50994">
    <property type="entry name" value="INTEGRASE"/>
    <property type="match status" value="1"/>
</dbReference>
<dbReference type="PANTHER" id="PTHR42648">
    <property type="entry name" value="TRANSPOSASE, PUTATIVE-RELATED"/>
    <property type="match status" value="1"/>
</dbReference>
<dbReference type="InterPro" id="IPR057670">
    <property type="entry name" value="SH3_retrovirus"/>
</dbReference>
<evidence type="ECO:0000259" key="1">
    <source>
        <dbReference type="PROSITE" id="PS50994"/>
    </source>
</evidence>
<dbReference type="Gene3D" id="3.30.420.10">
    <property type="entry name" value="Ribonuclease H-like superfamily/Ribonuclease H"/>
    <property type="match status" value="1"/>
</dbReference>
<dbReference type="InterPro" id="IPR036397">
    <property type="entry name" value="RNaseH_sf"/>
</dbReference>
<evidence type="ECO:0000313" key="2">
    <source>
        <dbReference type="EMBL" id="RVW48989.1"/>
    </source>
</evidence>
<dbReference type="InterPro" id="IPR039537">
    <property type="entry name" value="Retrotran_Ty1/copia-like"/>
</dbReference>
<dbReference type="PANTHER" id="PTHR42648:SF28">
    <property type="entry name" value="TRANSPOSON-ENCODED PROTEIN WITH RIBONUCLEASE H-LIKE AND RETROVIRUS ZINC FINGER-LIKE DOMAINS"/>
    <property type="match status" value="1"/>
</dbReference>
<dbReference type="SUPFAM" id="SSF53098">
    <property type="entry name" value="Ribonuclease H-like"/>
    <property type="match status" value="1"/>
</dbReference>
<sequence length="151" mass="17385">MIDARYTLPGTCQQNGVAERRNRTLLDMVRCMLSNSSLPKFLWGEALRTTTYILNQVPSKFVPKTPYELWSGKKPNLHHFHVWGCKAEVRPYNPQSKKLDPKTISGFFVGYCIGSRGSRFYCPSHTTRIIELDRVIYFEYVSSVDERSSGI</sequence>
<dbReference type="InterPro" id="IPR012337">
    <property type="entry name" value="RNaseH-like_sf"/>
</dbReference>
<accession>A0A438EML7</accession>
<name>A0A438EML7_VITVI</name>
<organism evidence="2 3">
    <name type="scientific">Vitis vinifera</name>
    <name type="common">Grape</name>
    <dbReference type="NCBI Taxonomy" id="29760"/>
    <lineage>
        <taxon>Eukaryota</taxon>
        <taxon>Viridiplantae</taxon>
        <taxon>Streptophyta</taxon>
        <taxon>Embryophyta</taxon>
        <taxon>Tracheophyta</taxon>
        <taxon>Spermatophyta</taxon>
        <taxon>Magnoliopsida</taxon>
        <taxon>eudicotyledons</taxon>
        <taxon>Gunneridae</taxon>
        <taxon>Pentapetalae</taxon>
        <taxon>rosids</taxon>
        <taxon>Vitales</taxon>
        <taxon>Vitaceae</taxon>
        <taxon>Viteae</taxon>
        <taxon>Vitis</taxon>
    </lineage>
</organism>
<dbReference type="InterPro" id="IPR001584">
    <property type="entry name" value="Integrase_cat-core"/>
</dbReference>
<reference evidence="2 3" key="1">
    <citation type="journal article" date="2018" name="PLoS Genet.">
        <title>Population sequencing reveals clonal diversity and ancestral inbreeding in the grapevine cultivar Chardonnay.</title>
        <authorList>
            <person name="Roach M.J."/>
            <person name="Johnson D.L."/>
            <person name="Bohlmann J."/>
            <person name="van Vuuren H.J."/>
            <person name="Jones S.J."/>
            <person name="Pretorius I.S."/>
            <person name="Schmidt S.A."/>
            <person name="Borneman A.R."/>
        </authorList>
    </citation>
    <scope>NUCLEOTIDE SEQUENCE [LARGE SCALE GENOMIC DNA]</scope>
    <source>
        <strain evidence="3">cv. Chardonnay</strain>
        <tissue evidence="2">Leaf</tissue>
    </source>
</reference>
<feature type="domain" description="Integrase catalytic" evidence="1">
    <location>
        <begin position="1"/>
        <end position="74"/>
    </location>
</feature>
<dbReference type="EMBL" id="QGNW01001235">
    <property type="protein sequence ID" value="RVW48989.1"/>
    <property type="molecule type" value="Genomic_DNA"/>
</dbReference>
<dbReference type="GO" id="GO:0015074">
    <property type="term" value="P:DNA integration"/>
    <property type="evidence" value="ECO:0007669"/>
    <property type="project" value="InterPro"/>
</dbReference>
<protein>
    <submittedName>
        <fullName evidence="2">Retrovirus-related Pol polyprotein from transposon TNT 1-94</fullName>
    </submittedName>
</protein>
<dbReference type="Pfam" id="PF25597">
    <property type="entry name" value="SH3_retrovirus"/>
    <property type="match status" value="1"/>
</dbReference>
<evidence type="ECO:0000313" key="3">
    <source>
        <dbReference type="Proteomes" id="UP000288805"/>
    </source>
</evidence>
<comment type="caution">
    <text evidence="2">The sequence shown here is derived from an EMBL/GenBank/DDBJ whole genome shotgun (WGS) entry which is preliminary data.</text>
</comment>
<gene>
    <name evidence="2" type="primary">POLX_2297</name>
    <name evidence="2" type="ORF">CK203_080944</name>
</gene>
<dbReference type="Proteomes" id="UP000288805">
    <property type="component" value="Unassembled WGS sequence"/>
</dbReference>
<dbReference type="AlphaFoldDB" id="A0A438EML7"/>
<dbReference type="GO" id="GO:0003676">
    <property type="term" value="F:nucleic acid binding"/>
    <property type="evidence" value="ECO:0007669"/>
    <property type="project" value="InterPro"/>
</dbReference>
<proteinExistence type="predicted"/>